<feature type="non-terminal residue" evidence="1">
    <location>
        <position position="151"/>
    </location>
</feature>
<name>K1TXT4_9ZZZZ</name>
<evidence type="ECO:0000313" key="1">
    <source>
        <dbReference type="EMBL" id="EKC77907.1"/>
    </source>
</evidence>
<gene>
    <name evidence="1" type="ORF">OBE_00131</name>
</gene>
<protein>
    <submittedName>
        <fullName evidence="1">Prophage protein</fullName>
    </submittedName>
</protein>
<proteinExistence type="predicted"/>
<dbReference type="AlphaFoldDB" id="K1TXT4"/>
<dbReference type="EMBL" id="AJWZ01000091">
    <property type="protein sequence ID" value="EKC77907.1"/>
    <property type="molecule type" value="Genomic_DNA"/>
</dbReference>
<sequence length="151" mass="16556">MAFDYAKAYQQFIDEEFAAASATAWMIPEAGKVRFTGGRDIEISTLSTTGLGNYDAGKADGSAYPQGTVTNSWKSYTLSMDRGVKFSLDRTDPNDTGFLVTAENVIREFARNALVKEQDTYRIHRLYELANGDAAHNTTHIVSAALTKTNA</sequence>
<organism evidence="1">
    <name type="scientific">human gut metagenome</name>
    <dbReference type="NCBI Taxonomy" id="408170"/>
    <lineage>
        <taxon>unclassified sequences</taxon>
        <taxon>metagenomes</taxon>
        <taxon>organismal metagenomes</taxon>
    </lineage>
</organism>
<accession>K1TXT4</accession>
<comment type="caution">
    <text evidence="1">The sequence shown here is derived from an EMBL/GenBank/DDBJ whole genome shotgun (WGS) entry which is preliminary data.</text>
</comment>
<reference evidence="1" key="1">
    <citation type="journal article" date="2013" name="Environ. Microbiol.">
        <title>Microbiota from the distal guts of lean and obese adolescents exhibit partial functional redundancy besides clear differences in community structure.</title>
        <authorList>
            <person name="Ferrer M."/>
            <person name="Ruiz A."/>
            <person name="Lanza F."/>
            <person name="Haange S.B."/>
            <person name="Oberbach A."/>
            <person name="Till H."/>
            <person name="Bargiela R."/>
            <person name="Campoy C."/>
            <person name="Segura M.T."/>
            <person name="Richter M."/>
            <person name="von Bergen M."/>
            <person name="Seifert J."/>
            <person name="Suarez A."/>
        </authorList>
    </citation>
    <scope>NUCLEOTIDE SEQUENCE</scope>
</reference>